<evidence type="ECO:0000313" key="1">
    <source>
        <dbReference type="EMBL" id="KFD72877.1"/>
    </source>
</evidence>
<gene>
    <name evidence="1" type="ORF">M514_14781</name>
</gene>
<reference evidence="1" key="1">
    <citation type="journal article" date="2014" name="Nat. Genet.">
        <title>Genome and transcriptome of the porcine whipworm Trichuris suis.</title>
        <authorList>
            <person name="Jex A.R."/>
            <person name="Nejsum P."/>
            <person name="Schwarz E.M."/>
            <person name="Hu L."/>
            <person name="Young N.D."/>
            <person name="Hall R.S."/>
            <person name="Korhonen P.K."/>
            <person name="Liao S."/>
            <person name="Thamsborg S."/>
            <person name="Xia J."/>
            <person name="Xu P."/>
            <person name="Wang S."/>
            <person name="Scheerlinck J.P."/>
            <person name="Hofmann A."/>
            <person name="Sternberg P.W."/>
            <person name="Wang J."/>
            <person name="Gasser R.B."/>
        </authorList>
    </citation>
    <scope>NUCLEOTIDE SEQUENCE [LARGE SCALE GENOMIC DNA]</scope>
    <source>
        <strain evidence="1">DCEP-RM93F</strain>
    </source>
</reference>
<dbReference type="AlphaFoldDB" id="A0A085NTT1"/>
<accession>A0A085NTT1</accession>
<dbReference type="EMBL" id="KL367475">
    <property type="protein sequence ID" value="KFD72877.1"/>
    <property type="molecule type" value="Genomic_DNA"/>
</dbReference>
<dbReference type="Proteomes" id="UP000030758">
    <property type="component" value="Unassembled WGS sequence"/>
</dbReference>
<organism evidence="1">
    <name type="scientific">Trichuris suis</name>
    <name type="common">pig whipworm</name>
    <dbReference type="NCBI Taxonomy" id="68888"/>
    <lineage>
        <taxon>Eukaryota</taxon>
        <taxon>Metazoa</taxon>
        <taxon>Ecdysozoa</taxon>
        <taxon>Nematoda</taxon>
        <taxon>Enoplea</taxon>
        <taxon>Dorylaimia</taxon>
        <taxon>Trichinellida</taxon>
        <taxon>Trichuridae</taxon>
        <taxon>Trichuris</taxon>
    </lineage>
</organism>
<proteinExistence type="predicted"/>
<protein>
    <submittedName>
        <fullName evidence="1">Uncharacterized protein</fullName>
    </submittedName>
</protein>
<name>A0A085NTT1_9BILA</name>
<sequence>MSFLIAGVEDVQAYLVLLRCEIIAGQLGQIAQPKTSCRCDASLHPQVLDNVDSLMREKPNLSAAAVDKMLSNSQTGYREILHERKSQSMRQASLLPYLTELHQSRNPSAVTAWNIEQPSTSKQEPIPAEILRVTEGSADH</sequence>